<dbReference type="NCBIfam" id="TIGR00055">
    <property type="entry name" value="uppS"/>
    <property type="match status" value="1"/>
</dbReference>
<feature type="binding site" evidence="2">
    <location>
        <position position="204"/>
    </location>
    <ligand>
        <name>Mg(2+)</name>
        <dbReference type="ChEBI" id="CHEBI:18420"/>
    </ligand>
</feature>
<dbReference type="NCBIfam" id="NF011411">
    <property type="entry name" value="PRK14838.1"/>
    <property type="match status" value="1"/>
</dbReference>
<dbReference type="HAMAP" id="MF_01139">
    <property type="entry name" value="ISPT"/>
    <property type="match status" value="1"/>
</dbReference>
<dbReference type="EC" id="2.5.1.-" evidence="2"/>
<sequence length="245" mass="28107">MKYELDKNRIPQHIAIIMDGNGRWASERGKERSFGHQAGVDTVRRITSECTRMGVRYLTLYTFSTENWSRPADEISALMGLVLSSLEDEIFMKNNVRFQVVGDIQRLPEEVQQKLQETMEHTAGNTAMTMVVALSYSSRWEITQAVKAIAADVKAGKLNVEDVTEELVSQHLVTNFMPDPELLIRTGGELRISNYLLWQIAYAELYFCDTYWPDFNEEDLHKAIASYQARQRRFGKTGGQVEKEE</sequence>
<protein>
    <recommendedName>
        <fullName evidence="2">Isoprenyl transferase</fullName>
        <ecNumber evidence="2">2.5.1.-</ecNumber>
    </recommendedName>
</protein>
<organism evidence="3 4">
    <name type="scientific">Hoylesella saccharolytica F0055</name>
    <dbReference type="NCBI Taxonomy" id="1127699"/>
    <lineage>
        <taxon>Bacteria</taxon>
        <taxon>Pseudomonadati</taxon>
        <taxon>Bacteroidota</taxon>
        <taxon>Bacteroidia</taxon>
        <taxon>Bacteroidales</taxon>
        <taxon>Prevotellaceae</taxon>
        <taxon>Hoylesella</taxon>
    </lineage>
</organism>
<feature type="binding site" evidence="2">
    <location>
        <position position="24"/>
    </location>
    <ligand>
        <name>substrate</name>
    </ligand>
</feature>
<dbReference type="InterPro" id="IPR036424">
    <property type="entry name" value="UPP_synth-like_sf"/>
</dbReference>
<dbReference type="STRING" id="1127699.HMPREF9151_01408"/>
<dbReference type="FunFam" id="3.40.1180.10:FF:000001">
    <property type="entry name" value="(2E,6E)-farnesyl-diphosphate-specific ditrans,polycis-undecaprenyl-diphosphate synthase"/>
    <property type="match status" value="1"/>
</dbReference>
<comment type="similarity">
    <text evidence="2">Belongs to the UPP synthase family.</text>
</comment>
<evidence type="ECO:0000256" key="1">
    <source>
        <dbReference type="ARBA" id="ARBA00022679"/>
    </source>
</evidence>
<dbReference type="InterPro" id="IPR018520">
    <property type="entry name" value="UPP_synth-like_CS"/>
</dbReference>
<dbReference type="Gene3D" id="3.40.1180.10">
    <property type="entry name" value="Decaprenyl diphosphate synthase-like"/>
    <property type="match status" value="1"/>
</dbReference>
<keyword evidence="2" id="KW-0479">Metal-binding</keyword>
<dbReference type="OrthoDB" id="4191603at2"/>
<evidence type="ECO:0000313" key="3">
    <source>
        <dbReference type="EMBL" id="EKY00008.1"/>
    </source>
</evidence>
<gene>
    <name evidence="3" type="ORF">HMPREF9151_01408</name>
</gene>
<name>L1N9E8_9BACT</name>
<dbReference type="PANTHER" id="PTHR10291:SF0">
    <property type="entry name" value="DEHYDRODOLICHYL DIPHOSPHATE SYNTHASE 2"/>
    <property type="match status" value="1"/>
</dbReference>
<evidence type="ECO:0000256" key="2">
    <source>
        <dbReference type="HAMAP-Rule" id="MF_01139"/>
    </source>
</evidence>
<feature type="binding site" evidence="2">
    <location>
        <begin position="20"/>
        <end position="23"/>
    </location>
    <ligand>
        <name>substrate</name>
    </ligand>
</feature>
<comment type="caution">
    <text evidence="3">The sequence shown here is derived from an EMBL/GenBank/DDBJ whole genome shotgun (WGS) entry which is preliminary data.</text>
</comment>
<dbReference type="HOGENOM" id="CLU_038505_1_1_10"/>
<feature type="binding site" evidence="2">
    <location>
        <position position="19"/>
    </location>
    <ligand>
        <name>Mg(2+)</name>
        <dbReference type="ChEBI" id="CHEBI:18420"/>
    </ligand>
</feature>
<dbReference type="Proteomes" id="UP000010433">
    <property type="component" value="Unassembled WGS sequence"/>
</dbReference>
<feature type="active site" description="Proton acceptor" evidence="2">
    <location>
        <position position="67"/>
    </location>
</feature>
<dbReference type="PATRIC" id="fig|1127699.3.peg.1301"/>
<feature type="binding site" evidence="2">
    <location>
        <position position="68"/>
    </location>
    <ligand>
        <name>substrate</name>
    </ligand>
</feature>
<feature type="binding site" evidence="2">
    <location>
        <position position="36"/>
    </location>
    <ligand>
        <name>substrate</name>
    </ligand>
</feature>
<evidence type="ECO:0000313" key="4">
    <source>
        <dbReference type="Proteomes" id="UP000010433"/>
    </source>
</evidence>
<dbReference type="EMBL" id="AMEP01000094">
    <property type="protein sequence ID" value="EKY00008.1"/>
    <property type="molecule type" value="Genomic_DNA"/>
</dbReference>
<dbReference type="NCBIfam" id="NF011405">
    <property type="entry name" value="PRK14830.1"/>
    <property type="match status" value="1"/>
</dbReference>
<feature type="binding site" evidence="2">
    <location>
        <begin position="64"/>
        <end position="66"/>
    </location>
    <ligand>
        <name>substrate</name>
    </ligand>
</feature>
<dbReference type="PANTHER" id="PTHR10291">
    <property type="entry name" value="DEHYDRODOLICHYL DIPHOSPHATE SYNTHASE FAMILY MEMBER"/>
    <property type="match status" value="1"/>
</dbReference>
<keyword evidence="1 2" id="KW-0808">Transferase</keyword>
<comment type="cofactor">
    <cofactor evidence="2">
        <name>Mg(2+)</name>
        <dbReference type="ChEBI" id="CHEBI:18420"/>
    </cofactor>
    <text evidence="2">Binds 2 magnesium ions per subunit.</text>
</comment>
<keyword evidence="2" id="KW-0460">Magnesium</keyword>
<dbReference type="SUPFAM" id="SSF64005">
    <property type="entry name" value="Undecaprenyl diphosphate synthase"/>
    <property type="match status" value="1"/>
</dbReference>
<dbReference type="InterPro" id="IPR001441">
    <property type="entry name" value="UPP_synth-like"/>
</dbReference>
<dbReference type="PROSITE" id="PS01066">
    <property type="entry name" value="UPP_SYNTHASE"/>
    <property type="match status" value="1"/>
</dbReference>
<feature type="binding site" evidence="2">
    <location>
        <begin position="191"/>
        <end position="193"/>
    </location>
    <ligand>
        <name>substrate</name>
    </ligand>
</feature>
<reference evidence="3 4" key="1">
    <citation type="submission" date="2012-05" db="EMBL/GenBank/DDBJ databases">
        <authorList>
            <person name="Weinstock G."/>
            <person name="Sodergren E."/>
            <person name="Lobos E.A."/>
            <person name="Fulton L."/>
            <person name="Fulton R."/>
            <person name="Courtney L."/>
            <person name="Fronick C."/>
            <person name="O'Laughlin M."/>
            <person name="Godfrey J."/>
            <person name="Wilson R.M."/>
            <person name="Miner T."/>
            <person name="Farmer C."/>
            <person name="Delehaunty K."/>
            <person name="Cordes M."/>
            <person name="Minx P."/>
            <person name="Tomlinson C."/>
            <person name="Chen J."/>
            <person name="Wollam A."/>
            <person name="Pepin K.H."/>
            <person name="Bhonagiri V."/>
            <person name="Zhang X."/>
            <person name="Suruliraj S."/>
            <person name="Warren W."/>
            <person name="Mitreva M."/>
            <person name="Mardis E.R."/>
            <person name="Wilson R.K."/>
        </authorList>
    </citation>
    <scope>NUCLEOTIDE SEQUENCE [LARGE SCALE GENOMIC DNA]</scope>
    <source>
        <strain evidence="3 4">F0055</strain>
    </source>
</reference>
<comment type="subunit">
    <text evidence="2">Homodimer.</text>
</comment>
<feature type="active site" evidence="2">
    <location>
        <position position="19"/>
    </location>
</feature>
<dbReference type="GO" id="GO:0000287">
    <property type="term" value="F:magnesium ion binding"/>
    <property type="evidence" value="ECO:0007669"/>
    <property type="project" value="UniProtKB-UniRule"/>
</dbReference>
<accession>L1N9E8</accession>
<feature type="binding site" evidence="2">
    <location>
        <position position="32"/>
    </location>
    <ligand>
        <name>substrate</name>
    </ligand>
</feature>
<dbReference type="GO" id="GO:0045547">
    <property type="term" value="F:ditrans,polycis-polyprenyl diphosphate synthase [(2E,6E)-farnesyl diphosphate specific] activity"/>
    <property type="evidence" value="ECO:0007669"/>
    <property type="project" value="TreeGrafter"/>
</dbReference>
<dbReference type="CDD" id="cd00475">
    <property type="entry name" value="Cis_IPPS"/>
    <property type="match status" value="1"/>
</dbReference>
<dbReference type="GO" id="GO:0016094">
    <property type="term" value="P:polyprenol biosynthetic process"/>
    <property type="evidence" value="ECO:0007669"/>
    <property type="project" value="TreeGrafter"/>
</dbReference>
<dbReference type="AlphaFoldDB" id="L1N9E8"/>
<keyword evidence="4" id="KW-1185">Reference proteome</keyword>
<dbReference type="RefSeq" id="WP_009162722.1">
    <property type="nucleotide sequence ID" value="NZ_KB291002.1"/>
</dbReference>
<feature type="binding site" evidence="2">
    <location>
        <position position="185"/>
    </location>
    <ligand>
        <name>substrate</name>
    </ligand>
</feature>
<comment type="function">
    <text evidence="2">Catalyzes the condensation of isopentenyl diphosphate (IPP) with allylic pyrophosphates generating different type of terpenoids.</text>
</comment>
<dbReference type="Pfam" id="PF01255">
    <property type="entry name" value="Prenyltransf"/>
    <property type="match status" value="1"/>
</dbReference>
<feature type="binding site" evidence="2">
    <location>
        <position position="70"/>
    </location>
    <ligand>
        <name>substrate</name>
    </ligand>
</feature>
<proteinExistence type="inferred from homology"/>